<accession>A0A850HBH8</accession>
<dbReference type="GO" id="GO:0004222">
    <property type="term" value="F:metalloendopeptidase activity"/>
    <property type="evidence" value="ECO:0007669"/>
    <property type="project" value="TreeGrafter"/>
</dbReference>
<feature type="coiled-coil region" evidence="1">
    <location>
        <begin position="52"/>
        <end position="128"/>
    </location>
</feature>
<dbReference type="SUPFAM" id="SSF51261">
    <property type="entry name" value="Duplicated hybrid motif"/>
    <property type="match status" value="1"/>
</dbReference>
<feature type="coiled-coil region" evidence="1">
    <location>
        <begin position="196"/>
        <end position="226"/>
    </location>
</feature>
<evidence type="ECO:0000313" key="4">
    <source>
        <dbReference type="Proteomes" id="UP000546031"/>
    </source>
</evidence>
<comment type="caution">
    <text evidence="3">The sequence shown here is derived from an EMBL/GenBank/DDBJ whole genome shotgun (WGS) entry which is preliminary data.</text>
</comment>
<dbReference type="Gene3D" id="2.70.70.10">
    <property type="entry name" value="Glucose Permease (Domain IIA)"/>
    <property type="match status" value="1"/>
</dbReference>
<proteinExistence type="predicted"/>
<keyword evidence="4" id="KW-1185">Reference proteome</keyword>
<protein>
    <submittedName>
        <fullName evidence="3">Peptidoglycan DD-metalloendopeptidase family protein</fullName>
    </submittedName>
</protein>
<reference evidence="3 4" key="1">
    <citation type="submission" date="2020-06" db="EMBL/GenBank/DDBJ databases">
        <title>Altererythrobacter lutimaris sp. nov., a marine bacterium isolated from a tidal flat.</title>
        <authorList>
            <person name="Kim D."/>
            <person name="Yoo Y."/>
            <person name="Kim J.-J."/>
        </authorList>
    </citation>
    <scope>NUCLEOTIDE SEQUENCE [LARGE SCALE GENOMIC DNA]</scope>
    <source>
        <strain evidence="3 4">JGD-16</strain>
    </source>
</reference>
<gene>
    <name evidence="3" type="ORF">HUO12_11075</name>
</gene>
<dbReference type="InterPro" id="IPR011055">
    <property type="entry name" value="Dup_hybrid_motif"/>
</dbReference>
<evidence type="ECO:0000256" key="1">
    <source>
        <dbReference type="SAM" id="Coils"/>
    </source>
</evidence>
<dbReference type="AlphaFoldDB" id="A0A850HBH8"/>
<keyword evidence="1" id="KW-0175">Coiled coil</keyword>
<sequence length="425" mass="44560">MQAIPIIGQDSAMRAMASVLGIVLLCGAAITAVPALTGAQTDFASGARGSEAADARMSLKEAQDAAAAAAERAEALNAEAREASEAEEQTQAQAAALAAEIQQSEAQIQAAEARIALIATQREELDARLAEKSQPLTRLAAALQNMARRPLALSALRPGSLKDTVYVRAVLSTTMPEVRSRTEGLREDIAEGEALKAETEMALAELREGEGELEERRAQLNALAAQQRIAGREVRGAAARENERALELAEQARDLDALVGQLDAATGLREELAQFPGPIMRPARPEDARVEARPSIDLGSAPGGGPPQLQLPVQGRTVTGFGERAADGLRSAGLTLAPRGNAQVIAPARGRIAFAGPYRGYGQIVIIAHDDGWTSLVTGLANAEVQAGDEVIGGSPIGLAGVRNPRITLELRRNGSAVNPLQYLR</sequence>
<evidence type="ECO:0000259" key="2">
    <source>
        <dbReference type="Pfam" id="PF01551"/>
    </source>
</evidence>
<dbReference type="CDD" id="cd12797">
    <property type="entry name" value="M23_peptidase"/>
    <property type="match status" value="1"/>
</dbReference>
<dbReference type="InterPro" id="IPR050570">
    <property type="entry name" value="Cell_wall_metabolism_enzyme"/>
</dbReference>
<organism evidence="3 4">
    <name type="scientific">Altererythrobacter lutimaris</name>
    <dbReference type="NCBI Taxonomy" id="2743979"/>
    <lineage>
        <taxon>Bacteria</taxon>
        <taxon>Pseudomonadati</taxon>
        <taxon>Pseudomonadota</taxon>
        <taxon>Alphaproteobacteria</taxon>
        <taxon>Sphingomonadales</taxon>
        <taxon>Erythrobacteraceae</taxon>
        <taxon>Altererythrobacter</taxon>
    </lineage>
</organism>
<dbReference type="PANTHER" id="PTHR21666:SF270">
    <property type="entry name" value="MUREIN HYDROLASE ACTIVATOR ENVC"/>
    <property type="match status" value="1"/>
</dbReference>
<dbReference type="PANTHER" id="PTHR21666">
    <property type="entry name" value="PEPTIDASE-RELATED"/>
    <property type="match status" value="1"/>
</dbReference>
<evidence type="ECO:0000313" key="3">
    <source>
        <dbReference type="EMBL" id="NVE95443.1"/>
    </source>
</evidence>
<dbReference type="EMBL" id="JABWTA010000001">
    <property type="protein sequence ID" value="NVE95443.1"/>
    <property type="molecule type" value="Genomic_DNA"/>
</dbReference>
<name>A0A850HBH8_9SPHN</name>
<dbReference type="Proteomes" id="UP000546031">
    <property type="component" value="Unassembled WGS sequence"/>
</dbReference>
<dbReference type="InterPro" id="IPR016047">
    <property type="entry name" value="M23ase_b-sheet_dom"/>
</dbReference>
<feature type="domain" description="M23ase beta-sheet core" evidence="2">
    <location>
        <begin position="332"/>
        <end position="420"/>
    </location>
</feature>
<dbReference type="Pfam" id="PF01551">
    <property type="entry name" value="Peptidase_M23"/>
    <property type="match status" value="1"/>
</dbReference>